<dbReference type="OrthoDB" id="42395at2759"/>
<reference evidence="2 3" key="1">
    <citation type="submission" date="2016-09" db="EMBL/GenBank/DDBJ databases">
        <title>Extensive genetic diversity and differential bi-allelic expression allows diatom success in the polar Southern Ocean.</title>
        <authorList>
            <consortium name="DOE Joint Genome Institute"/>
            <person name="Mock T."/>
            <person name="Otillar R.P."/>
            <person name="Strauss J."/>
            <person name="Dupont C."/>
            <person name="Frickenhaus S."/>
            <person name="Maumus F."/>
            <person name="Mcmullan M."/>
            <person name="Sanges R."/>
            <person name="Schmutz J."/>
            <person name="Toseland A."/>
            <person name="Valas R."/>
            <person name="Veluchamy A."/>
            <person name="Ward B.J."/>
            <person name="Allen A."/>
            <person name="Barry K."/>
            <person name="Falciatore A."/>
            <person name="Ferrante M."/>
            <person name="Fortunato A.E."/>
            <person name="Gloeckner G."/>
            <person name="Gruber A."/>
            <person name="Hipkin R."/>
            <person name="Janech M."/>
            <person name="Kroth P."/>
            <person name="Leese F."/>
            <person name="Lindquist E."/>
            <person name="Lyon B.R."/>
            <person name="Martin J."/>
            <person name="Mayer C."/>
            <person name="Parker M."/>
            <person name="Quesneville H."/>
            <person name="Raymond J."/>
            <person name="Uhlig C."/>
            <person name="Valentin K.U."/>
            <person name="Worden A.Z."/>
            <person name="Armbrust E.V."/>
            <person name="Bowler C."/>
            <person name="Green B."/>
            <person name="Moulton V."/>
            <person name="Van Oosterhout C."/>
            <person name="Grigoriev I."/>
        </authorList>
    </citation>
    <scope>NUCLEOTIDE SEQUENCE [LARGE SCALE GENOMIC DNA]</scope>
    <source>
        <strain evidence="2 3">CCMP1102</strain>
    </source>
</reference>
<sequence>MNISFVIATMMVSTILLLTAITASAFITTSTTTTIATPVVLQQPKQSSSTYNRIIPPSSRHSSSSSLLFMAGPSQSRAPIVKTLKPASIPLMDSGKALARSGELLIDFTRTLDLYGGALSNAGANIRNAGDCLAQAAASCRFKTGIEIVIDELREAATCLSEGGDRIKLAKDEAAADQDTELANKLNELYTPLKECSRSLEEAGAYILMRKPLYDVGQSLSNASKQLTNISTTITELSIIKSNNDDGILSGQRMVYASTRLNDAGIELRGENEIKKPEGRAFLKGGGF</sequence>
<gene>
    <name evidence="2" type="ORF">FRACYDRAFT_245018</name>
</gene>
<proteinExistence type="predicted"/>
<dbReference type="EMBL" id="KV784366">
    <property type="protein sequence ID" value="OEU11897.1"/>
    <property type="molecule type" value="Genomic_DNA"/>
</dbReference>
<name>A0A1E7F1A4_9STRA</name>
<feature type="chain" id="PRO_5009192512" description="Pectinesterase inhibitor domain-containing protein" evidence="1">
    <location>
        <begin position="26"/>
        <end position="288"/>
    </location>
</feature>
<feature type="signal peptide" evidence="1">
    <location>
        <begin position="1"/>
        <end position="25"/>
    </location>
</feature>
<keyword evidence="1" id="KW-0732">Signal</keyword>
<evidence type="ECO:0000313" key="2">
    <source>
        <dbReference type="EMBL" id="OEU11897.1"/>
    </source>
</evidence>
<dbReference type="KEGG" id="fcy:FRACYDRAFT_245018"/>
<organism evidence="2 3">
    <name type="scientific">Fragilariopsis cylindrus CCMP1102</name>
    <dbReference type="NCBI Taxonomy" id="635003"/>
    <lineage>
        <taxon>Eukaryota</taxon>
        <taxon>Sar</taxon>
        <taxon>Stramenopiles</taxon>
        <taxon>Ochrophyta</taxon>
        <taxon>Bacillariophyta</taxon>
        <taxon>Bacillariophyceae</taxon>
        <taxon>Bacillariophycidae</taxon>
        <taxon>Bacillariales</taxon>
        <taxon>Bacillariaceae</taxon>
        <taxon>Fragilariopsis</taxon>
    </lineage>
</organism>
<protein>
    <recommendedName>
        <fullName evidence="4">Pectinesterase inhibitor domain-containing protein</fullName>
    </recommendedName>
</protein>
<evidence type="ECO:0000256" key="1">
    <source>
        <dbReference type="SAM" id="SignalP"/>
    </source>
</evidence>
<dbReference type="Proteomes" id="UP000095751">
    <property type="component" value="Unassembled WGS sequence"/>
</dbReference>
<accession>A0A1E7F1A4</accession>
<evidence type="ECO:0000313" key="3">
    <source>
        <dbReference type="Proteomes" id="UP000095751"/>
    </source>
</evidence>
<dbReference type="AlphaFoldDB" id="A0A1E7F1A4"/>
<keyword evidence="3" id="KW-1185">Reference proteome</keyword>
<dbReference type="InParanoid" id="A0A1E7F1A4"/>
<evidence type="ECO:0008006" key="4">
    <source>
        <dbReference type="Google" id="ProtNLM"/>
    </source>
</evidence>